<dbReference type="RefSeq" id="WP_212322026.1">
    <property type="nucleotide sequence ID" value="NZ_AP024463.1"/>
</dbReference>
<dbReference type="EMBL" id="CP072384">
    <property type="protein sequence ID" value="QUC07513.1"/>
    <property type="molecule type" value="Genomic_DNA"/>
</dbReference>
<comment type="function">
    <text evidence="5">Catalyzes the deamination of various vicinal amino-alcohols to oxo compounds. Allows this organism to utilize ethanolamine as the sole source of nitrogen and carbon in the presence of external vitamin B12.</text>
</comment>
<evidence type="ECO:0000313" key="7">
    <source>
        <dbReference type="EMBL" id="QUC07513.1"/>
    </source>
</evidence>
<organism evidence="7 8">
    <name type="scientific">Arachnia rubra</name>
    <dbReference type="NCBI Taxonomy" id="1547448"/>
    <lineage>
        <taxon>Bacteria</taxon>
        <taxon>Bacillati</taxon>
        <taxon>Actinomycetota</taxon>
        <taxon>Actinomycetes</taxon>
        <taxon>Propionibacteriales</taxon>
        <taxon>Propionibacteriaceae</taxon>
        <taxon>Arachnia</taxon>
    </lineage>
</organism>
<comment type="cofactor">
    <cofactor evidence="5">
        <name>adenosylcob(III)alamin</name>
        <dbReference type="ChEBI" id="CHEBI:18408"/>
    </cofactor>
    <text evidence="5">Binds between the large and small subunits.</text>
</comment>
<name>A0ABX7Y444_9ACTN</name>
<evidence type="ECO:0000256" key="3">
    <source>
        <dbReference type="ARBA" id="ARBA00023285"/>
    </source>
</evidence>
<keyword evidence="4 5" id="KW-1283">Bacterial microcompartment</keyword>
<dbReference type="Gene3D" id="1.10.30.40">
    <property type="entry name" value="Ethanolamine ammonia-lyase light chain (EutC), N-terminal domain"/>
    <property type="match status" value="1"/>
</dbReference>
<dbReference type="Gene3D" id="3.40.50.11240">
    <property type="entry name" value="Ethanolamine ammonia-lyase light chain (EutC)"/>
    <property type="match status" value="1"/>
</dbReference>
<dbReference type="PIRSF" id="PIRSF018982">
    <property type="entry name" value="EutC"/>
    <property type="match status" value="1"/>
</dbReference>
<dbReference type="EC" id="4.3.1.7" evidence="5"/>
<evidence type="ECO:0000256" key="5">
    <source>
        <dbReference type="HAMAP-Rule" id="MF_00601"/>
    </source>
</evidence>
<feature type="binding site" evidence="5">
    <location>
        <position position="234"/>
    </location>
    <ligand>
        <name>adenosylcob(III)alamin</name>
        <dbReference type="ChEBI" id="CHEBI:18408"/>
    </ligand>
</feature>
<evidence type="ECO:0000256" key="4">
    <source>
        <dbReference type="ARBA" id="ARBA00024446"/>
    </source>
</evidence>
<evidence type="ECO:0000256" key="6">
    <source>
        <dbReference type="SAM" id="MobiDB-lite"/>
    </source>
</evidence>
<evidence type="ECO:0000313" key="8">
    <source>
        <dbReference type="Proteomes" id="UP000678513"/>
    </source>
</evidence>
<keyword evidence="1 5" id="KW-0846">Cobalamin</keyword>
<proteinExistence type="inferred from homology"/>
<keyword evidence="2 5" id="KW-0456">Lyase</keyword>
<dbReference type="InterPro" id="IPR042251">
    <property type="entry name" value="EutC_C"/>
</dbReference>
<reference evidence="7 8" key="1">
    <citation type="submission" date="2021-03" db="EMBL/GenBank/DDBJ databases">
        <title>Human Oral Microbial Genomes.</title>
        <authorList>
            <person name="Johnston C.D."/>
            <person name="Chen T."/>
            <person name="Dewhirst F.E."/>
        </authorList>
    </citation>
    <scope>NUCLEOTIDE SEQUENCE [LARGE SCALE GENOMIC DNA]</scope>
    <source>
        <strain evidence="7 8">DSMZ 100122</strain>
    </source>
</reference>
<protein>
    <recommendedName>
        <fullName evidence="5">Ethanolamine ammonia-lyase small subunit</fullName>
        <shortName evidence="5">EAL small subunit</shortName>
        <ecNumber evidence="5">4.3.1.7</ecNumber>
    </recommendedName>
</protein>
<keyword evidence="3 5" id="KW-0170">Cobalt</keyword>
<comment type="subcellular location">
    <subcellularLocation>
        <location evidence="5">Bacterial microcompartment</location>
    </subcellularLocation>
</comment>
<dbReference type="HAMAP" id="MF_00601">
    <property type="entry name" value="EutC"/>
    <property type="match status" value="1"/>
</dbReference>
<dbReference type="PANTHER" id="PTHR39330:SF1">
    <property type="entry name" value="ETHANOLAMINE AMMONIA-LYASE SMALL SUBUNIT"/>
    <property type="match status" value="1"/>
</dbReference>
<gene>
    <name evidence="5 7" type="primary">eutC</name>
    <name evidence="7" type="ORF">J5A65_11320</name>
</gene>
<dbReference type="PANTHER" id="PTHR39330">
    <property type="entry name" value="ETHANOLAMINE AMMONIA-LYASE LIGHT CHAIN"/>
    <property type="match status" value="1"/>
</dbReference>
<accession>A0ABX7Y444</accession>
<dbReference type="NCBIfam" id="NF003971">
    <property type="entry name" value="PRK05465.1"/>
    <property type="match status" value="1"/>
</dbReference>
<dbReference type="GO" id="GO:0008851">
    <property type="term" value="F:ethanolamine ammonia-lyase activity"/>
    <property type="evidence" value="ECO:0007669"/>
    <property type="project" value="UniProtKB-EC"/>
</dbReference>
<evidence type="ECO:0000256" key="1">
    <source>
        <dbReference type="ARBA" id="ARBA00022628"/>
    </source>
</evidence>
<dbReference type="InterPro" id="IPR042255">
    <property type="entry name" value="EutC_N"/>
</dbReference>
<sequence length="300" mass="32715">MSIEQSQQFEEIVRRVIAELGVRPASDAPQQAATPEPRRGQQEQEAEAEIPDIRAVDYRQVYRVPDPANPDEFARLKARTWARLGQGRTGPRYTTAAQLRFWADQAAAMDAVFTDVASDWLEHAGLFTVQTKCRSKDEYLTNPELGAQFDDAVIAEIKQRCQSKPEVQVFVADGLSSTSVEANVAELLPALDQGLKLHGLTMGTPFFVKYGRVRSMEPISEALGATVTCVLLGERPGLASAESLSAYLAYQAKVGMSEAERTCVSNIHSSGSNPIEAGAHLADLIAAMIKQKTSGIHLEL</sequence>
<comment type="similarity">
    <text evidence="5">Belongs to the EutC family.</text>
</comment>
<feature type="region of interest" description="Disordered" evidence="6">
    <location>
        <begin position="23"/>
        <end position="50"/>
    </location>
</feature>
<dbReference type="Proteomes" id="UP000678513">
    <property type="component" value="Chromosome"/>
</dbReference>
<dbReference type="InterPro" id="IPR009246">
    <property type="entry name" value="EutC"/>
</dbReference>
<keyword evidence="8" id="KW-1185">Reference proteome</keyword>
<comment type="pathway">
    <text evidence="5">Amine and polyamine degradation; ethanolamine degradation.</text>
</comment>
<dbReference type="Pfam" id="PF05985">
    <property type="entry name" value="EutC"/>
    <property type="match status" value="1"/>
</dbReference>
<comment type="subunit">
    <text evidence="5">The basic unit is a heterodimer which dimerizes to form tetramers. The heterotetramers trimerize; 6 large subunits form a core ring with 6 small subunits projecting outwards.</text>
</comment>
<feature type="binding site" evidence="5">
    <location>
        <position position="213"/>
    </location>
    <ligand>
        <name>adenosylcob(III)alamin</name>
        <dbReference type="ChEBI" id="CHEBI:18408"/>
    </ligand>
</feature>
<evidence type="ECO:0000256" key="2">
    <source>
        <dbReference type="ARBA" id="ARBA00023239"/>
    </source>
</evidence>
<feature type="binding site" evidence="5">
    <location>
        <position position="263"/>
    </location>
    <ligand>
        <name>adenosylcob(III)alamin</name>
        <dbReference type="ChEBI" id="CHEBI:18408"/>
    </ligand>
</feature>
<comment type="catalytic activity">
    <reaction evidence="5">
        <text>ethanolamine = acetaldehyde + NH4(+)</text>
        <dbReference type="Rhea" id="RHEA:15313"/>
        <dbReference type="ChEBI" id="CHEBI:15343"/>
        <dbReference type="ChEBI" id="CHEBI:28938"/>
        <dbReference type="ChEBI" id="CHEBI:57603"/>
        <dbReference type="EC" id="4.3.1.7"/>
    </reaction>
</comment>